<dbReference type="GO" id="GO:0005506">
    <property type="term" value="F:iron ion binding"/>
    <property type="evidence" value="ECO:0007669"/>
    <property type="project" value="TreeGrafter"/>
</dbReference>
<dbReference type="Proteomes" id="UP000001964">
    <property type="component" value="Chromosome"/>
</dbReference>
<proteinExistence type="predicted"/>
<feature type="domain" description="Core" evidence="3">
    <location>
        <begin position="4"/>
        <end position="104"/>
    </location>
</feature>
<evidence type="ECO:0000256" key="1">
    <source>
        <dbReference type="ARBA" id="ARBA00022723"/>
    </source>
</evidence>
<organism evidence="4 5">
    <name type="scientific">Maricaulis maris (strain MCS10)</name>
    <name type="common">Caulobacter maris</name>
    <dbReference type="NCBI Taxonomy" id="394221"/>
    <lineage>
        <taxon>Bacteria</taxon>
        <taxon>Pseudomonadati</taxon>
        <taxon>Pseudomonadota</taxon>
        <taxon>Alphaproteobacteria</taxon>
        <taxon>Maricaulales</taxon>
        <taxon>Maricaulaceae</taxon>
        <taxon>Maricaulis</taxon>
    </lineage>
</organism>
<dbReference type="GO" id="GO:1990229">
    <property type="term" value="C:iron-sulfur cluster assembly complex"/>
    <property type="evidence" value="ECO:0007669"/>
    <property type="project" value="UniProtKB-ARBA"/>
</dbReference>
<dbReference type="PROSITE" id="PS01152">
    <property type="entry name" value="HESB"/>
    <property type="match status" value="1"/>
</dbReference>
<dbReference type="PANTHER" id="PTHR43011">
    <property type="entry name" value="IRON-SULFUR CLUSTER ASSEMBLY 2 HOMOLOG, MITOCHONDRIAL"/>
    <property type="match status" value="1"/>
</dbReference>
<dbReference type="RefSeq" id="WP_011643852.1">
    <property type="nucleotide sequence ID" value="NC_008347.1"/>
</dbReference>
<keyword evidence="2" id="KW-0408">Iron</keyword>
<dbReference type="STRING" id="394221.Mmar10_1915"/>
<evidence type="ECO:0000313" key="5">
    <source>
        <dbReference type="Proteomes" id="UP000001964"/>
    </source>
</evidence>
<dbReference type="GO" id="GO:0051539">
    <property type="term" value="F:4 iron, 4 sulfur cluster binding"/>
    <property type="evidence" value="ECO:0007669"/>
    <property type="project" value="TreeGrafter"/>
</dbReference>
<keyword evidence="5" id="KW-1185">Reference proteome</keyword>
<sequence length="109" mass="11103">MSANVTLSASAAKQIKTIIAAQAAAGLLRIGVVGGGCSGFSYTFDLDDAVNGDDMIIERDGAKVVIDEASLPFLDGSEIDYVDELIGASFKIHNPNATAACGCGTSFSV</sequence>
<evidence type="ECO:0000259" key="3">
    <source>
        <dbReference type="Pfam" id="PF01521"/>
    </source>
</evidence>
<evidence type="ECO:0000256" key="2">
    <source>
        <dbReference type="ARBA" id="ARBA00023004"/>
    </source>
</evidence>
<name>Q0AND0_MARMM</name>
<dbReference type="InterPro" id="IPR016092">
    <property type="entry name" value="ATAP"/>
</dbReference>
<dbReference type="HOGENOM" id="CLU_069054_5_3_5"/>
<dbReference type="eggNOG" id="COG0316">
    <property type="taxonomic scope" value="Bacteria"/>
</dbReference>
<evidence type="ECO:0000313" key="4">
    <source>
        <dbReference type="EMBL" id="ABI66207.1"/>
    </source>
</evidence>
<dbReference type="InterPro" id="IPR035903">
    <property type="entry name" value="HesB-like_dom_sf"/>
</dbReference>
<protein>
    <submittedName>
        <fullName evidence="4">Iron-sulfur cluster assembly accessory protein</fullName>
    </submittedName>
</protein>
<dbReference type="PANTHER" id="PTHR43011:SF1">
    <property type="entry name" value="IRON-SULFUR CLUSTER ASSEMBLY 2 HOMOLOG, MITOCHONDRIAL"/>
    <property type="match status" value="1"/>
</dbReference>
<dbReference type="InterPro" id="IPR000361">
    <property type="entry name" value="ATAP_core_dom"/>
</dbReference>
<gene>
    <name evidence="4" type="ordered locus">Mmar10_1915</name>
</gene>
<dbReference type="GO" id="GO:0051537">
    <property type="term" value="F:2 iron, 2 sulfur cluster binding"/>
    <property type="evidence" value="ECO:0007669"/>
    <property type="project" value="UniProtKB-ARBA"/>
</dbReference>
<dbReference type="NCBIfam" id="TIGR00049">
    <property type="entry name" value="iron-sulfur cluster assembly accessory protein"/>
    <property type="match status" value="1"/>
</dbReference>
<dbReference type="InterPro" id="IPR017870">
    <property type="entry name" value="FeS_cluster_insertion_CS"/>
</dbReference>
<dbReference type="OrthoDB" id="9801228at2"/>
<keyword evidence="1" id="KW-0479">Metal-binding</keyword>
<dbReference type="NCBIfam" id="NF010147">
    <property type="entry name" value="PRK13623.1"/>
    <property type="match status" value="1"/>
</dbReference>
<dbReference type="EMBL" id="CP000449">
    <property type="protein sequence ID" value="ABI66207.1"/>
    <property type="molecule type" value="Genomic_DNA"/>
</dbReference>
<dbReference type="AlphaFoldDB" id="Q0AND0"/>
<reference evidence="4 5" key="1">
    <citation type="submission" date="2006-08" db="EMBL/GenBank/DDBJ databases">
        <title>Complete sequence of Maricaulis maris MCS10.</title>
        <authorList>
            <consortium name="US DOE Joint Genome Institute"/>
            <person name="Copeland A."/>
            <person name="Lucas S."/>
            <person name="Lapidus A."/>
            <person name="Barry K."/>
            <person name="Detter J.C."/>
            <person name="Glavina del Rio T."/>
            <person name="Hammon N."/>
            <person name="Israni S."/>
            <person name="Dalin E."/>
            <person name="Tice H."/>
            <person name="Pitluck S."/>
            <person name="Saunders E."/>
            <person name="Brettin T."/>
            <person name="Bruce D."/>
            <person name="Han C."/>
            <person name="Tapia R."/>
            <person name="Gilna P."/>
            <person name="Schmutz J."/>
            <person name="Larimer F."/>
            <person name="Land M."/>
            <person name="Hauser L."/>
            <person name="Kyrpides N."/>
            <person name="Mikhailova N."/>
            <person name="Viollier P."/>
            <person name="Stephens C."/>
            <person name="Richardson P."/>
        </authorList>
    </citation>
    <scope>NUCLEOTIDE SEQUENCE [LARGE SCALE GENOMIC DNA]</scope>
    <source>
        <strain evidence="4 5">MCS10</strain>
    </source>
</reference>
<dbReference type="KEGG" id="mmr:Mmar10_1915"/>
<accession>Q0AND0</accession>
<dbReference type="FunFam" id="2.60.300.12:FF:000006">
    <property type="entry name" value="Iron-sulfur cluster assembly 2 mitochondrial"/>
    <property type="match status" value="1"/>
</dbReference>
<dbReference type="GO" id="GO:0016226">
    <property type="term" value="P:iron-sulfur cluster assembly"/>
    <property type="evidence" value="ECO:0007669"/>
    <property type="project" value="InterPro"/>
</dbReference>
<dbReference type="Pfam" id="PF01521">
    <property type="entry name" value="Fe-S_biosyn"/>
    <property type="match status" value="1"/>
</dbReference>
<dbReference type="Gene3D" id="2.60.300.12">
    <property type="entry name" value="HesB-like domain"/>
    <property type="match status" value="1"/>
</dbReference>
<dbReference type="SUPFAM" id="SSF89360">
    <property type="entry name" value="HesB-like domain"/>
    <property type="match status" value="1"/>
</dbReference>